<dbReference type="AlphaFoldDB" id="A0A1H6ZNA3"/>
<dbReference type="PANTHER" id="PTHR32089:SF112">
    <property type="entry name" value="LYSOZYME-LIKE PROTEIN-RELATED"/>
    <property type="match status" value="1"/>
</dbReference>
<sequence length="573" mass="62085">MKLLNDLNVAKKLALLISIFIVGLVAVWVTGYVSLNKTNENMESMYSKNFAAVNLLTENRNHARAIESNMFAMILAKEPQDIQKLQDDITKRGQQFDENLSAYEKLGLSGDEQTSLKNVREDLVKYREVRKKVLELAAQNKDEDAYRLYQQQGDPLSKKFSQDLLAMSDKAKQQAAATNEDSKKDFTGANITFSVIVLCSIFLGLILGIVIAKRIAMRLKQAVGFLEEIAQGDFSRDVPADSLADKSEFGVLSAAVDRMNKNVRALIQKLAQASEQLAASSEELTANAEQSAQASNQVAGAVTAVAQGAEQQLHLANEANTAVENIAKAMNQVSDNTLVVSTSSEKTAETANKGGEAIRKAVHQMSIIEEKTKSTSGVIGELEAKSKQIGQIVEVIASIASQTNLLALNAAIEAARAGEAGRGFAVVAEEVRKLAEQSQEAAKQITGLINEVQEKTDNAVTYMGDSQNEVNRGAEVVKAAGDNFSAILLMVSEMTKEIHEISASLQEVTSGTQHVVTSVENIDKESQKTSEQTQNISAATEEQSATIEEIASASEHLAQMAEELQQSIRKFKV</sequence>
<name>A0A1H6ZNA3_9FIRM</name>
<evidence type="ECO:0000256" key="5">
    <source>
        <dbReference type="SAM" id="Phobius"/>
    </source>
</evidence>
<keyword evidence="1 3" id="KW-0807">Transducer</keyword>
<dbReference type="CDD" id="cd11386">
    <property type="entry name" value="MCP_signal"/>
    <property type="match status" value="1"/>
</dbReference>
<dbReference type="SMART" id="SM00283">
    <property type="entry name" value="MA"/>
    <property type="match status" value="1"/>
</dbReference>
<evidence type="ECO:0000259" key="7">
    <source>
        <dbReference type="PROSITE" id="PS50885"/>
    </source>
</evidence>
<dbReference type="GO" id="GO:0016020">
    <property type="term" value="C:membrane"/>
    <property type="evidence" value="ECO:0007669"/>
    <property type="project" value="InterPro"/>
</dbReference>
<dbReference type="CDD" id="cd19411">
    <property type="entry name" value="MCP2201-like_sensor"/>
    <property type="match status" value="1"/>
</dbReference>
<proteinExistence type="inferred from homology"/>
<dbReference type="PANTHER" id="PTHR32089">
    <property type="entry name" value="METHYL-ACCEPTING CHEMOTAXIS PROTEIN MCPB"/>
    <property type="match status" value="1"/>
</dbReference>
<accession>A0A1H6ZNA3</accession>
<comment type="similarity">
    <text evidence="2">Belongs to the methyl-accepting chemotaxis (MCP) protein family.</text>
</comment>
<protein>
    <submittedName>
        <fullName evidence="8">Methyl-accepting chemotaxis protein</fullName>
    </submittedName>
</protein>
<feature type="coiled-coil region" evidence="4">
    <location>
        <begin position="256"/>
        <end position="287"/>
    </location>
</feature>
<dbReference type="RefSeq" id="WP_091831426.1">
    <property type="nucleotide sequence ID" value="NZ_FNZK01000009.1"/>
</dbReference>
<keyword evidence="5" id="KW-1133">Transmembrane helix</keyword>
<dbReference type="Pfam" id="PF12729">
    <property type="entry name" value="4HB_MCP_1"/>
    <property type="match status" value="1"/>
</dbReference>
<dbReference type="InterPro" id="IPR003660">
    <property type="entry name" value="HAMP_dom"/>
</dbReference>
<dbReference type="EMBL" id="FNZK01000009">
    <property type="protein sequence ID" value="SEJ51182.1"/>
    <property type="molecule type" value="Genomic_DNA"/>
</dbReference>
<evidence type="ECO:0000256" key="2">
    <source>
        <dbReference type="ARBA" id="ARBA00029447"/>
    </source>
</evidence>
<dbReference type="GO" id="GO:0007165">
    <property type="term" value="P:signal transduction"/>
    <property type="evidence" value="ECO:0007669"/>
    <property type="project" value="UniProtKB-KW"/>
</dbReference>
<evidence type="ECO:0000256" key="3">
    <source>
        <dbReference type="PROSITE-ProRule" id="PRU00284"/>
    </source>
</evidence>
<evidence type="ECO:0000256" key="4">
    <source>
        <dbReference type="SAM" id="Coils"/>
    </source>
</evidence>
<dbReference type="CDD" id="cd06225">
    <property type="entry name" value="HAMP"/>
    <property type="match status" value="1"/>
</dbReference>
<dbReference type="Gene3D" id="1.10.287.950">
    <property type="entry name" value="Methyl-accepting chemotaxis protein"/>
    <property type="match status" value="1"/>
</dbReference>
<dbReference type="SUPFAM" id="SSF58104">
    <property type="entry name" value="Methyl-accepting chemotaxis protein (MCP) signaling domain"/>
    <property type="match status" value="1"/>
</dbReference>
<feature type="transmembrane region" description="Helical" evidence="5">
    <location>
        <begin position="12"/>
        <end position="35"/>
    </location>
</feature>
<keyword evidence="5" id="KW-0812">Transmembrane</keyword>
<evidence type="ECO:0000313" key="9">
    <source>
        <dbReference type="Proteomes" id="UP000199662"/>
    </source>
</evidence>
<keyword evidence="4" id="KW-0175">Coiled coil</keyword>
<dbReference type="SMART" id="SM00304">
    <property type="entry name" value="HAMP"/>
    <property type="match status" value="2"/>
</dbReference>
<organism evidence="8 9">
    <name type="scientific">Propionispira arboris</name>
    <dbReference type="NCBI Taxonomy" id="84035"/>
    <lineage>
        <taxon>Bacteria</taxon>
        <taxon>Bacillati</taxon>
        <taxon>Bacillota</taxon>
        <taxon>Negativicutes</taxon>
        <taxon>Selenomonadales</taxon>
        <taxon>Selenomonadaceae</taxon>
        <taxon>Propionispira</taxon>
    </lineage>
</organism>
<dbReference type="PROSITE" id="PS50111">
    <property type="entry name" value="CHEMOTAXIS_TRANSDUC_2"/>
    <property type="match status" value="1"/>
</dbReference>
<dbReference type="InterPro" id="IPR047347">
    <property type="entry name" value="YvaQ-like_sensor"/>
</dbReference>
<dbReference type="PROSITE" id="PS50885">
    <property type="entry name" value="HAMP"/>
    <property type="match status" value="1"/>
</dbReference>
<evidence type="ECO:0000259" key="6">
    <source>
        <dbReference type="PROSITE" id="PS50111"/>
    </source>
</evidence>
<feature type="domain" description="HAMP" evidence="7">
    <location>
        <begin position="213"/>
        <end position="268"/>
    </location>
</feature>
<keyword evidence="9" id="KW-1185">Reference proteome</keyword>
<dbReference type="InterPro" id="IPR004089">
    <property type="entry name" value="MCPsignal_dom"/>
</dbReference>
<evidence type="ECO:0000256" key="1">
    <source>
        <dbReference type="ARBA" id="ARBA00023224"/>
    </source>
</evidence>
<keyword evidence="5" id="KW-0472">Membrane</keyword>
<feature type="domain" description="Methyl-accepting transducer" evidence="6">
    <location>
        <begin position="287"/>
        <end position="523"/>
    </location>
</feature>
<reference evidence="8 9" key="1">
    <citation type="submission" date="2016-10" db="EMBL/GenBank/DDBJ databases">
        <authorList>
            <person name="de Groot N.N."/>
        </authorList>
    </citation>
    <scope>NUCLEOTIDE SEQUENCE [LARGE SCALE GENOMIC DNA]</scope>
    <source>
        <strain evidence="8 9">DSM 2179</strain>
    </source>
</reference>
<dbReference type="STRING" id="84035.SAMN05660742_10960"/>
<dbReference type="InterPro" id="IPR024478">
    <property type="entry name" value="HlyB_4HB_MCP"/>
</dbReference>
<dbReference type="Proteomes" id="UP000199662">
    <property type="component" value="Unassembled WGS sequence"/>
</dbReference>
<dbReference type="Pfam" id="PF00015">
    <property type="entry name" value="MCPsignal"/>
    <property type="match status" value="1"/>
</dbReference>
<gene>
    <name evidence="8" type="ORF">SAMN05660742_10960</name>
</gene>
<evidence type="ECO:0000313" key="8">
    <source>
        <dbReference type="EMBL" id="SEJ51182.1"/>
    </source>
</evidence>
<feature type="transmembrane region" description="Helical" evidence="5">
    <location>
        <begin position="191"/>
        <end position="212"/>
    </location>
</feature>